<organism evidence="7 8">
    <name type="scientific">Aspergillus bombycis</name>
    <dbReference type="NCBI Taxonomy" id="109264"/>
    <lineage>
        <taxon>Eukaryota</taxon>
        <taxon>Fungi</taxon>
        <taxon>Dikarya</taxon>
        <taxon>Ascomycota</taxon>
        <taxon>Pezizomycotina</taxon>
        <taxon>Eurotiomycetes</taxon>
        <taxon>Eurotiomycetidae</taxon>
        <taxon>Eurotiales</taxon>
        <taxon>Aspergillaceae</taxon>
        <taxon>Aspergillus</taxon>
    </lineage>
</organism>
<gene>
    <name evidence="7" type="ORF">ABOM_001670</name>
</gene>
<evidence type="ECO:0000256" key="1">
    <source>
        <dbReference type="ARBA" id="ARBA00005964"/>
    </source>
</evidence>
<dbReference type="InterPro" id="IPR002018">
    <property type="entry name" value="CarbesteraseB"/>
</dbReference>
<keyword evidence="2" id="KW-0378">Hydrolase</keyword>
<dbReference type="InterPro" id="IPR050654">
    <property type="entry name" value="AChE-related_enzymes"/>
</dbReference>
<dbReference type="Pfam" id="PF00135">
    <property type="entry name" value="COesterase"/>
    <property type="match status" value="1"/>
</dbReference>
<dbReference type="EMBL" id="LYCR01000008">
    <property type="protein sequence ID" value="OGM49526.1"/>
    <property type="molecule type" value="Genomic_DNA"/>
</dbReference>
<evidence type="ECO:0000256" key="2">
    <source>
        <dbReference type="ARBA" id="ARBA00022801"/>
    </source>
</evidence>
<proteinExistence type="inferred from homology"/>
<dbReference type="SUPFAM" id="SSF53474">
    <property type="entry name" value="alpha/beta-Hydrolases"/>
    <property type="match status" value="1"/>
</dbReference>
<protein>
    <submittedName>
        <fullName evidence="7">Carboxylesterase hlo</fullName>
    </submittedName>
</protein>
<keyword evidence="5" id="KW-0812">Transmembrane</keyword>
<dbReference type="Proteomes" id="UP000179179">
    <property type="component" value="Unassembled WGS sequence"/>
</dbReference>
<dbReference type="Gene3D" id="3.40.50.1820">
    <property type="entry name" value="alpha/beta hydrolase"/>
    <property type="match status" value="1"/>
</dbReference>
<comment type="caution">
    <text evidence="7">The sequence shown here is derived from an EMBL/GenBank/DDBJ whole genome shotgun (WGS) entry which is preliminary data.</text>
</comment>
<dbReference type="PANTHER" id="PTHR43918">
    <property type="entry name" value="ACETYLCHOLINESTERASE"/>
    <property type="match status" value="1"/>
</dbReference>
<sequence length="562" mass="60190">MGRPNNVRIQTCGVYFTSMLDVIPERRSMTFLLFFGLAVITASIASPVSQPLPTAIIDSGAIIGTTTSLPSSTAVVRKYLGVPFGAPPVRFSPPEPVERWSTVYNATHWGPSCIQQIGQSSKELFGMLDLPSPANGESEDCLNLNVFTPDTASAGSKAVLVWFYGGSYLNGATSVNLYDGTSFAAHQDVVVVTVNYRTNVFGFPGGDVAATERNLGFLDQRLALDWVQRNIAGLGGDPSKVTIFGESAGGGSVDALITAPPDPVPFHAAIMQSGQSSISMPLGGGPEKYAESWKKLAEFAKCPADNALECLRKAPALELKHFAENASLSFGPVPDGGVTLSATPRLDRLHSPEGNSSIARVPILIGNNADEPKPYIRGVNDTKAYLQTLGLGEYVDMILEAYPVGEPGTHNENDRLSLIGTDLLMHCPSKVFAEDSAKVGIPSYRYFFNASFPNNEPFPGSGAFHAAEIEFVFGTYPKENATQFEHEVSQAMQKAWANFAKDPSQGPGWDEEPIIGIFGDGVKAGMSGEGKKPLTAVNSTVMDRRCELYRPLYDQLLLSGSS</sequence>
<evidence type="ECO:0000256" key="3">
    <source>
        <dbReference type="ARBA" id="ARBA00023157"/>
    </source>
</evidence>
<keyword evidence="5" id="KW-1133">Transmembrane helix</keyword>
<evidence type="ECO:0000313" key="7">
    <source>
        <dbReference type="EMBL" id="OGM49526.1"/>
    </source>
</evidence>
<keyword evidence="3" id="KW-1015">Disulfide bond</keyword>
<feature type="active site" description="Charge relay system" evidence="4">
    <location>
        <position position="465"/>
    </location>
</feature>
<evidence type="ECO:0000256" key="5">
    <source>
        <dbReference type="SAM" id="Phobius"/>
    </source>
</evidence>
<accession>A0A1F8ACP5</accession>
<keyword evidence="8" id="KW-1185">Reference proteome</keyword>
<reference evidence="7 8" key="1">
    <citation type="journal article" date="2016" name="Genome Biol. Evol.">
        <title>Draft genome sequence of an aflatoxigenic Aspergillus species, A. bombycis.</title>
        <authorList>
            <person name="Moore G.G."/>
            <person name="Mack B.M."/>
            <person name="Beltz S.B."/>
            <person name="Gilbert M.K."/>
        </authorList>
    </citation>
    <scope>NUCLEOTIDE SEQUENCE [LARGE SCALE GENOMIC DNA]</scope>
    <source>
        <strain evidence="8">NRRL 26010</strain>
    </source>
</reference>
<keyword evidence="5" id="KW-0472">Membrane</keyword>
<dbReference type="RefSeq" id="XP_022393243.1">
    <property type="nucleotide sequence ID" value="XM_022528800.1"/>
</dbReference>
<feature type="active site" description="Acyl-ester intermediate" evidence="4">
    <location>
        <position position="247"/>
    </location>
</feature>
<dbReference type="PANTHER" id="PTHR43918:SF4">
    <property type="entry name" value="CARBOXYLIC ESTER HYDROLASE"/>
    <property type="match status" value="1"/>
</dbReference>
<dbReference type="STRING" id="109264.A0A1F8ACP5"/>
<feature type="domain" description="Carboxylesterase type B" evidence="6">
    <location>
        <begin position="57"/>
        <end position="502"/>
    </location>
</feature>
<feature type="active site" description="Charge relay system" evidence="4">
    <location>
        <position position="371"/>
    </location>
</feature>
<dbReference type="GeneID" id="34445060"/>
<evidence type="ECO:0000259" key="6">
    <source>
        <dbReference type="Pfam" id="PF00135"/>
    </source>
</evidence>
<dbReference type="ESTHER" id="9euro-a0a1f8acp5">
    <property type="family name" value="Fungal_carboxylesterase_lipase"/>
</dbReference>
<evidence type="ECO:0000313" key="8">
    <source>
        <dbReference type="Proteomes" id="UP000179179"/>
    </source>
</evidence>
<dbReference type="PRINTS" id="PR00878">
    <property type="entry name" value="CHOLNESTRASE"/>
</dbReference>
<name>A0A1F8ACP5_9EURO</name>
<dbReference type="InterPro" id="IPR029058">
    <property type="entry name" value="AB_hydrolase_fold"/>
</dbReference>
<comment type="similarity">
    <text evidence="1">Belongs to the type-B carboxylesterase/lipase family.</text>
</comment>
<dbReference type="GO" id="GO:0004104">
    <property type="term" value="F:cholinesterase activity"/>
    <property type="evidence" value="ECO:0007669"/>
    <property type="project" value="InterPro"/>
</dbReference>
<feature type="transmembrane region" description="Helical" evidence="5">
    <location>
        <begin position="29"/>
        <end position="48"/>
    </location>
</feature>
<dbReference type="OrthoDB" id="408631at2759"/>
<dbReference type="InterPro" id="IPR000997">
    <property type="entry name" value="Cholinesterase"/>
</dbReference>
<evidence type="ECO:0000256" key="4">
    <source>
        <dbReference type="PIRSR" id="PIRSR600997-1"/>
    </source>
</evidence>
<dbReference type="AlphaFoldDB" id="A0A1F8ACP5"/>